<evidence type="ECO:0000259" key="1">
    <source>
        <dbReference type="SMART" id="SM00228"/>
    </source>
</evidence>
<proteinExistence type="predicted"/>
<dbReference type="SUPFAM" id="SSF50156">
    <property type="entry name" value="PDZ domain-like"/>
    <property type="match status" value="1"/>
</dbReference>
<organism evidence="2 3">
    <name type="scientific">Desulfonatronum thiosulfatophilum</name>
    <dbReference type="NCBI Taxonomy" id="617002"/>
    <lineage>
        <taxon>Bacteria</taxon>
        <taxon>Pseudomonadati</taxon>
        <taxon>Thermodesulfobacteriota</taxon>
        <taxon>Desulfovibrionia</taxon>
        <taxon>Desulfovibrionales</taxon>
        <taxon>Desulfonatronaceae</taxon>
        <taxon>Desulfonatronum</taxon>
    </lineage>
</organism>
<sequence>MSIRMSTWLSRLVFPLAFGLAFAFILTGAWEYYSARSYVAVPGMVSASFVSKAAESWAPVILDQNILGLEVPDSGVSAPEPVKYLEPFAPLLLGTVTGTSPRALLRAGGNFLILDPGALIDGWVLSEVHLGSVVFISGDRRNEVLLWQKTADQEDADVSFSPLVATPQPWSAPAGATRVSLSRQDVQPILSDPNALLQMASFKPFSVDGRVGGFQVLSIRPNSLLSKIGLRNGDVLARIDGQTLTGPTQLLQAYSGMNRASLITLDVQRASQMQTYLVELN</sequence>
<dbReference type="EMBL" id="FMXO01000016">
    <property type="protein sequence ID" value="SDB53987.1"/>
    <property type="molecule type" value="Genomic_DNA"/>
</dbReference>
<feature type="domain" description="PDZ" evidence="1">
    <location>
        <begin position="201"/>
        <end position="271"/>
    </location>
</feature>
<dbReference type="Proteomes" id="UP000198771">
    <property type="component" value="Unassembled WGS sequence"/>
</dbReference>
<accession>A0A1G6E946</accession>
<dbReference type="Gene3D" id="2.30.42.10">
    <property type="match status" value="1"/>
</dbReference>
<dbReference type="STRING" id="617002.SAMN05660653_02693"/>
<dbReference type="InterPro" id="IPR001478">
    <property type="entry name" value="PDZ"/>
</dbReference>
<dbReference type="SMART" id="SM00228">
    <property type="entry name" value="PDZ"/>
    <property type="match status" value="1"/>
</dbReference>
<reference evidence="2 3" key="1">
    <citation type="submission" date="2016-10" db="EMBL/GenBank/DDBJ databases">
        <authorList>
            <person name="de Groot N.N."/>
        </authorList>
    </citation>
    <scope>NUCLEOTIDE SEQUENCE [LARGE SCALE GENOMIC DNA]</scope>
    <source>
        <strain evidence="2 3">ASO4-2</strain>
    </source>
</reference>
<evidence type="ECO:0000313" key="3">
    <source>
        <dbReference type="Proteomes" id="UP000198771"/>
    </source>
</evidence>
<protein>
    <submittedName>
        <fullName evidence="2">General secretion pathway protein C</fullName>
    </submittedName>
</protein>
<evidence type="ECO:0000313" key="2">
    <source>
        <dbReference type="EMBL" id="SDB53987.1"/>
    </source>
</evidence>
<dbReference type="AlphaFoldDB" id="A0A1G6E946"/>
<name>A0A1G6E946_9BACT</name>
<gene>
    <name evidence="2" type="ORF">SAMN05660653_02693</name>
</gene>
<keyword evidence="3" id="KW-1185">Reference proteome</keyword>
<dbReference type="InterPro" id="IPR036034">
    <property type="entry name" value="PDZ_sf"/>
</dbReference>